<dbReference type="Proteomes" id="UP001227230">
    <property type="component" value="Chromosome 8"/>
</dbReference>
<proteinExistence type="predicted"/>
<feature type="region of interest" description="Disordered" evidence="1">
    <location>
        <begin position="141"/>
        <end position="168"/>
    </location>
</feature>
<keyword evidence="3" id="KW-1185">Reference proteome</keyword>
<evidence type="ECO:0000313" key="3">
    <source>
        <dbReference type="Proteomes" id="UP001227230"/>
    </source>
</evidence>
<dbReference type="PANTHER" id="PTHR12603">
    <property type="entry name" value="CCR4-NOT TRANSCRIPTION COMPLEX RELATED"/>
    <property type="match status" value="1"/>
</dbReference>
<dbReference type="PANTHER" id="PTHR12603:SF41">
    <property type="entry name" value="NUCLEIC ACID BINDING NABP DOMAIN-CONTAINING PROTEIN"/>
    <property type="match status" value="1"/>
</dbReference>
<feature type="compositionally biased region" description="Low complexity" evidence="1">
    <location>
        <begin position="154"/>
        <end position="168"/>
    </location>
</feature>
<dbReference type="EMBL" id="CP126655">
    <property type="protein sequence ID" value="WJZ93259.1"/>
    <property type="molecule type" value="Genomic_DNA"/>
</dbReference>
<evidence type="ECO:0000313" key="2">
    <source>
        <dbReference type="EMBL" id="WJZ93259.1"/>
    </source>
</evidence>
<name>A0ABY9CDD1_VITVI</name>
<protein>
    <submittedName>
        <fullName evidence="2">Uncharacterized protein</fullName>
    </submittedName>
</protein>
<feature type="compositionally biased region" description="Basic and acidic residues" evidence="1">
    <location>
        <begin position="141"/>
        <end position="151"/>
    </location>
</feature>
<sequence>MIKWNLMQLLKRWEYFGQYGKLRESFVDGSTRSFNFVEVSLEISPTIITSTGLLACLPISKANIKASVAPVSITRSLELTKESCCPGLDKDGDLDVDCKFLSLFSGLSSVTMNSGLEQEHSNPAVTNSSICIDLLVKKPRKEGSEQHDMNLFKEPSTSEALEETTTSSTSTVCFQEKEDLLAFDDQRLNGSESICHPPSESFPHNVLKILDQSSPHSWKQNEICNRNILHEDPRILPTEHNEAILPFISRSSLSSNEFRTNRGSSFSESESTIECSSVVSDAGKDEHLGRFDNNIAVDSDVAQDMRESNIISNILSMDLDAWDNSLISPHNLVKLLRQMDDQQGSFKIPNLQKIQNCSQSRFSFARQEDFSNQIADLDHSDSNIRSTLNKYSAPQNFMLNKDYCLERYQKISLSSSSTASEDHPICSFPSSNKLSAYSGPSLQTKNSVLWSFNNLKVNPTGIFSTEPGITSSGFFSRGSGPAFSQLWFVFFYDGFKVFYFE</sequence>
<evidence type="ECO:0000256" key="1">
    <source>
        <dbReference type="SAM" id="MobiDB-lite"/>
    </source>
</evidence>
<dbReference type="InterPro" id="IPR039780">
    <property type="entry name" value="Mot2"/>
</dbReference>
<gene>
    <name evidence="2" type="ORF">VitviT2T_012213</name>
</gene>
<reference evidence="2 3" key="1">
    <citation type="journal article" date="2023" name="Hortic Res">
        <title>The complete reference genome for grapevine (Vitis vinifera L.) genetics and breeding.</title>
        <authorList>
            <person name="Shi X."/>
            <person name="Cao S."/>
            <person name="Wang X."/>
            <person name="Huang S."/>
            <person name="Wang Y."/>
            <person name="Liu Z."/>
            <person name="Liu W."/>
            <person name="Leng X."/>
            <person name="Peng Y."/>
            <person name="Wang N."/>
            <person name="Wang Y."/>
            <person name="Ma Z."/>
            <person name="Xu X."/>
            <person name="Zhang F."/>
            <person name="Xue H."/>
            <person name="Zhong H."/>
            <person name="Wang Y."/>
            <person name="Zhang K."/>
            <person name="Velt A."/>
            <person name="Avia K."/>
            <person name="Holtgrawe D."/>
            <person name="Grimplet J."/>
            <person name="Matus J.T."/>
            <person name="Ware D."/>
            <person name="Wu X."/>
            <person name="Wang H."/>
            <person name="Liu C."/>
            <person name="Fang Y."/>
            <person name="Rustenholz C."/>
            <person name="Cheng Z."/>
            <person name="Xiao H."/>
            <person name="Zhou Y."/>
        </authorList>
    </citation>
    <scope>NUCLEOTIDE SEQUENCE [LARGE SCALE GENOMIC DNA]</scope>
    <source>
        <strain evidence="3">cv. Pinot noir / PN40024</strain>
        <tissue evidence="2">Leaf</tissue>
    </source>
</reference>
<organism evidence="2 3">
    <name type="scientific">Vitis vinifera</name>
    <name type="common">Grape</name>
    <dbReference type="NCBI Taxonomy" id="29760"/>
    <lineage>
        <taxon>Eukaryota</taxon>
        <taxon>Viridiplantae</taxon>
        <taxon>Streptophyta</taxon>
        <taxon>Embryophyta</taxon>
        <taxon>Tracheophyta</taxon>
        <taxon>Spermatophyta</taxon>
        <taxon>Magnoliopsida</taxon>
        <taxon>eudicotyledons</taxon>
        <taxon>Gunneridae</taxon>
        <taxon>Pentapetalae</taxon>
        <taxon>rosids</taxon>
        <taxon>Vitales</taxon>
        <taxon>Vitaceae</taxon>
        <taxon>Viteae</taxon>
        <taxon>Vitis</taxon>
    </lineage>
</organism>
<accession>A0ABY9CDD1</accession>